<dbReference type="Proteomes" id="UP000053593">
    <property type="component" value="Unassembled WGS sequence"/>
</dbReference>
<evidence type="ECO:0000313" key="1">
    <source>
        <dbReference type="EMBL" id="KIK51701.1"/>
    </source>
</evidence>
<accession>A0A0D0BBE8</accession>
<dbReference type="EMBL" id="KN834857">
    <property type="protein sequence ID" value="KIK51701.1"/>
    <property type="molecule type" value="Genomic_DNA"/>
</dbReference>
<evidence type="ECO:0000313" key="2">
    <source>
        <dbReference type="Proteomes" id="UP000053593"/>
    </source>
</evidence>
<keyword evidence="2" id="KW-1185">Reference proteome</keyword>
<feature type="non-terminal residue" evidence="1">
    <location>
        <position position="83"/>
    </location>
</feature>
<name>A0A0D0BBE8_9AGAR</name>
<proteinExistence type="predicted"/>
<feature type="non-terminal residue" evidence="1">
    <location>
        <position position="1"/>
    </location>
</feature>
<dbReference type="HOGENOM" id="CLU_055157_1_0_1"/>
<sequence>APKPIDLDNLFNLDVNDDIWLDIGFGYDEDTAPPFWLSNEQVRNSIRVLLDQDRCAEERRYLLAERDAMQEWFSEEWHVVNAG</sequence>
<protein>
    <submittedName>
        <fullName evidence="1">Uncharacterized protein</fullName>
    </submittedName>
</protein>
<gene>
    <name evidence="1" type="ORF">GYMLUDRAFT_141050</name>
</gene>
<dbReference type="OrthoDB" id="2976829at2759"/>
<organism evidence="1 2">
    <name type="scientific">Collybiopsis luxurians FD-317 M1</name>
    <dbReference type="NCBI Taxonomy" id="944289"/>
    <lineage>
        <taxon>Eukaryota</taxon>
        <taxon>Fungi</taxon>
        <taxon>Dikarya</taxon>
        <taxon>Basidiomycota</taxon>
        <taxon>Agaricomycotina</taxon>
        <taxon>Agaricomycetes</taxon>
        <taxon>Agaricomycetidae</taxon>
        <taxon>Agaricales</taxon>
        <taxon>Marasmiineae</taxon>
        <taxon>Omphalotaceae</taxon>
        <taxon>Collybiopsis</taxon>
        <taxon>Collybiopsis luxurians</taxon>
    </lineage>
</organism>
<dbReference type="AlphaFoldDB" id="A0A0D0BBE8"/>
<reference evidence="1 2" key="1">
    <citation type="submission" date="2014-04" db="EMBL/GenBank/DDBJ databases">
        <title>Evolutionary Origins and Diversification of the Mycorrhizal Mutualists.</title>
        <authorList>
            <consortium name="DOE Joint Genome Institute"/>
            <consortium name="Mycorrhizal Genomics Consortium"/>
            <person name="Kohler A."/>
            <person name="Kuo A."/>
            <person name="Nagy L.G."/>
            <person name="Floudas D."/>
            <person name="Copeland A."/>
            <person name="Barry K.W."/>
            <person name="Cichocki N."/>
            <person name="Veneault-Fourrey C."/>
            <person name="LaButti K."/>
            <person name="Lindquist E.A."/>
            <person name="Lipzen A."/>
            <person name="Lundell T."/>
            <person name="Morin E."/>
            <person name="Murat C."/>
            <person name="Riley R."/>
            <person name="Ohm R."/>
            <person name="Sun H."/>
            <person name="Tunlid A."/>
            <person name="Henrissat B."/>
            <person name="Grigoriev I.V."/>
            <person name="Hibbett D.S."/>
            <person name="Martin F."/>
        </authorList>
    </citation>
    <scope>NUCLEOTIDE SEQUENCE [LARGE SCALE GENOMIC DNA]</scope>
    <source>
        <strain evidence="1 2">FD-317 M1</strain>
    </source>
</reference>